<dbReference type="GO" id="GO:0003677">
    <property type="term" value="F:DNA binding"/>
    <property type="evidence" value="ECO:0007669"/>
    <property type="project" value="UniProtKB-KW"/>
</dbReference>
<dbReference type="PANTHER" id="PTHR42756:SF1">
    <property type="entry name" value="TRANSCRIPTIONAL REPRESSOR OF EMRAB OPERON"/>
    <property type="match status" value="1"/>
</dbReference>
<dbReference type="InterPro" id="IPR000835">
    <property type="entry name" value="HTH_MarR-typ"/>
</dbReference>
<dbReference type="PRINTS" id="PR00598">
    <property type="entry name" value="HTHMARR"/>
</dbReference>
<accession>F3YXB8</accession>
<dbReference type="Gene3D" id="1.10.10.10">
    <property type="entry name" value="Winged helix-like DNA-binding domain superfamily/Winged helix DNA-binding domain"/>
    <property type="match status" value="1"/>
</dbReference>
<keyword evidence="3" id="KW-0804">Transcription</keyword>
<evidence type="ECO:0000256" key="1">
    <source>
        <dbReference type="ARBA" id="ARBA00023015"/>
    </source>
</evidence>
<keyword evidence="6" id="KW-1185">Reference proteome</keyword>
<reference evidence="5 6" key="1">
    <citation type="journal article" date="2011" name="J. Bacteriol.">
        <title>Genome sequence of the mercury-methylating and pleomorphic Desulfovibrio africanus Strain Walvis Bay.</title>
        <authorList>
            <person name="Brown S.D."/>
            <person name="Wall J.D."/>
            <person name="Kucken A.M."/>
            <person name="Gilmour C.C."/>
            <person name="Podar M."/>
            <person name="Brandt C.C."/>
            <person name="Teshima H."/>
            <person name="Detter J.C."/>
            <person name="Han C.S."/>
            <person name="Land M.L."/>
            <person name="Lucas S."/>
            <person name="Han J."/>
            <person name="Pennacchio L."/>
            <person name="Nolan M."/>
            <person name="Pitluck S."/>
            <person name="Woyke T."/>
            <person name="Goodwin L."/>
            <person name="Palumbo A.V."/>
            <person name="Elias D.A."/>
        </authorList>
    </citation>
    <scope>NUCLEOTIDE SEQUENCE [LARGE SCALE GENOMIC DNA]</scope>
    <source>
        <strain evidence="5 6">Walvis Bay</strain>
    </source>
</reference>
<dbReference type="InterPro" id="IPR036388">
    <property type="entry name" value="WH-like_DNA-bd_sf"/>
</dbReference>
<dbReference type="Proteomes" id="UP000007844">
    <property type="component" value="Chromosome"/>
</dbReference>
<organism evidence="5 6">
    <name type="scientific">Desulfocurvibacter africanus subsp. africanus str. Walvis Bay</name>
    <dbReference type="NCBI Taxonomy" id="690850"/>
    <lineage>
        <taxon>Bacteria</taxon>
        <taxon>Pseudomonadati</taxon>
        <taxon>Thermodesulfobacteriota</taxon>
        <taxon>Desulfovibrionia</taxon>
        <taxon>Desulfovibrionales</taxon>
        <taxon>Desulfovibrionaceae</taxon>
        <taxon>Desulfocurvibacter</taxon>
    </lineage>
</organism>
<evidence type="ECO:0000256" key="2">
    <source>
        <dbReference type="ARBA" id="ARBA00023125"/>
    </source>
</evidence>
<protein>
    <submittedName>
        <fullName evidence="5">Transcriptional regulator, MarR family</fullName>
    </submittedName>
</protein>
<evidence type="ECO:0000313" key="6">
    <source>
        <dbReference type="Proteomes" id="UP000007844"/>
    </source>
</evidence>
<dbReference type="PANTHER" id="PTHR42756">
    <property type="entry name" value="TRANSCRIPTIONAL REGULATOR, MARR"/>
    <property type="match status" value="1"/>
</dbReference>
<dbReference type="EMBL" id="CP003221">
    <property type="protein sequence ID" value="EGJ50616.1"/>
    <property type="molecule type" value="Genomic_DNA"/>
</dbReference>
<keyword evidence="2" id="KW-0238">DNA-binding</keyword>
<dbReference type="eggNOG" id="COG1846">
    <property type="taxonomic scope" value="Bacteria"/>
</dbReference>
<proteinExistence type="predicted"/>
<dbReference type="PROSITE" id="PS50995">
    <property type="entry name" value="HTH_MARR_2"/>
    <property type="match status" value="1"/>
</dbReference>
<evidence type="ECO:0000256" key="3">
    <source>
        <dbReference type="ARBA" id="ARBA00023163"/>
    </source>
</evidence>
<dbReference type="SUPFAM" id="SSF46785">
    <property type="entry name" value="Winged helix' DNA-binding domain"/>
    <property type="match status" value="1"/>
</dbReference>
<dbReference type="AlphaFoldDB" id="F3YXB8"/>
<name>F3YXB8_DESAF</name>
<dbReference type="InterPro" id="IPR036390">
    <property type="entry name" value="WH_DNA-bd_sf"/>
</dbReference>
<dbReference type="HOGENOM" id="CLU_083287_27_3_7"/>
<dbReference type="InterPro" id="IPR023187">
    <property type="entry name" value="Tscrpt_reg_MarR-type_CS"/>
</dbReference>
<dbReference type="KEGG" id="daf:Desaf_2290"/>
<gene>
    <name evidence="5" type="ORF">Desaf_2290</name>
</gene>
<dbReference type="STRING" id="690850.Desaf_2290"/>
<dbReference type="RefSeq" id="WP_014260325.1">
    <property type="nucleotide sequence ID" value="NC_016629.1"/>
</dbReference>
<sequence length="172" mass="19270">MLYTPEIPSEEILQKLSKRYPQMDPDSFRACLVLARCGTDMNAAFEDFLVECKLSQGRFMVLGFMNRTPEEPFTPTQLARALGVSRATMTGLVDGLESAGLVERGIHSEDRRKMRVRMTAKGRKAMDEIMPEFYGSVASIMSGVNSSDHKLLVEMLETVSKALVAYRRGEHS</sequence>
<dbReference type="SMART" id="SM00347">
    <property type="entry name" value="HTH_MARR"/>
    <property type="match status" value="1"/>
</dbReference>
<dbReference type="GO" id="GO:0003700">
    <property type="term" value="F:DNA-binding transcription factor activity"/>
    <property type="evidence" value="ECO:0007669"/>
    <property type="project" value="InterPro"/>
</dbReference>
<feature type="domain" description="HTH marR-type" evidence="4">
    <location>
        <begin position="9"/>
        <end position="161"/>
    </location>
</feature>
<dbReference type="PROSITE" id="PS01117">
    <property type="entry name" value="HTH_MARR_1"/>
    <property type="match status" value="1"/>
</dbReference>
<evidence type="ECO:0000313" key="5">
    <source>
        <dbReference type="EMBL" id="EGJ50616.1"/>
    </source>
</evidence>
<evidence type="ECO:0000259" key="4">
    <source>
        <dbReference type="PROSITE" id="PS50995"/>
    </source>
</evidence>
<dbReference type="Pfam" id="PF12802">
    <property type="entry name" value="MarR_2"/>
    <property type="match status" value="1"/>
</dbReference>
<keyword evidence="1" id="KW-0805">Transcription regulation</keyword>